<keyword evidence="3 10" id="KW-0653">Protein transport</keyword>
<dbReference type="GO" id="GO:0015031">
    <property type="term" value="P:protein transport"/>
    <property type="evidence" value="ECO:0007669"/>
    <property type="project" value="UniProtKB-KW"/>
</dbReference>
<dbReference type="PANTHER" id="PTHR21230:SF1">
    <property type="entry name" value="GOLGI SNAP RECEPTOR COMPLEX MEMBER 2"/>
    <property type="match status" value="1"/>
</dbReference>
<evidence type="ECO:0000256" key="5">
    <source>
        <dbReference type="ARBA" id="ARBA00023034"/>
    </source>
</evidence>
<keyword evidence="5" id="KW-0333">Golgi apparatus</keyword>
<dbReference type="SUPFAM" id="SSF58038">
    <property type="entry name" value="SNARE fusion complex"/>
    <property type="match status" value="1"/>
</dbReference>
<keyword evidence="6 10" id="KW-0472">Membrane</keyword>
<evidence type="ECO:0000313" key="12">
    <source>
        <dbReference type="Proteomes" id="UP000492821"/>
    </source>
</evidence>
<evidence type="ECO:0000256" key="10">
    <source>
        <dbReference type="PIRNR" id="PIRNR028865"/>
    </source>
</evidence>
<protein>
    <submittedName>
        <fullName evidence="13">Golgi SNAP receptor complex member 2</fullName>
    </submittedName>
</protein>
<evidence type="ECO:0000256" key="11">
    <source>
        <dbReference type="SAM" id="Phobius"/>
    </source>
</evidence>
<name>A0A7E4ZRZ3_PANRE</name>
<dbReference type="GO" id="GO:0031201">
    <property type="term" value="C:SNARE complex"/>
    <property type="evidence" value="ECO:0007669"/>
    <property type="project" value="TreeGrafter"/>
</dbReference>
<dbReference type="GO" id="GO:0000149">
    <property type="term" value="F:SNARE binding"/>
    <property type="evidence" value="ECO:0007669"/>
    <property type="project" value="TreeGrafter"/>
</dbReference>
<dbReference type="CDD" id="cd15863">
    <property type="entry name" value="SNARE_GS27"/>
    <property type="match status" value="1"/>
</dbReference>
<dbReference type="PIRSF" id="PIRSF028865">
    <property type="entry name" value="Membrin-2"/>
    <property type="match status" value="1"/>
</dbReference>
<evidence type="ECO:0000256" key="4">
    <source>
        <dbReference type="ARBA" id="ARBA00022989"/>
    </source>
</evidence>
<dbReference type="Proteomes" id="UP000492821">
    <property type="component" value="Unassembled WGS sequence"/>
</dbReference>
<comment type="subcellular location">
    <subcellularLocation>
        <location evidence="8">Golgi apparatus</location>
        <location evidence="8">cis-Golgi network membrane</location>
        <topology evidence="8">Single-pass type IV membrane protein</topology>
    </subcellularLocation>
</comment>
<organism evidence="12 13">
    <name type="scientific">Panagrellus redivivus</name>
    <name type="common">Microworm</name>
    <dbReference type="NCBI Taxonomy" id="6233"/>
    <lineage>
        <taxon>Eukaryota</taxon>
        <taxon>Metazoa</taxon>
        <taxon>Ecdysozoa</taxon>
        <taxon>Nematoda</taxon>
        <taxon>Chromadorea</taxon>
        <taxon>Rhabditida</taxon>
        <taxon>Tylenchina</taxon>
        <taxon>Panagrolaimomorpha</taxon>
        <taxon>Panagrolaimoidea</taxon>
        <taxon>Panagrolaimidae</taxon>
        <taxon>Panagrellus</taxon>
    </lineage>
</organism>
<comment type="similarity">
    <text evidence="9 10">Belongs to the GOSR2 family.</text>
</comment>
<sequence length="213" mass="24585">MEPVYQSTKNLIHDVEFALGRLEKARNESEAQPLFRSTHQQLALIKQKYDELEFLASKESVNNRRAARFKVDQVKQDYSGLNAAINNIHAKLTNKWRVAAEREELLTQRIRPTETTLTFDDTELLVNDSMKNSHRAIDDLISQGQAVLGNIREQGMNLKGVRRKVLDVGQTLGLSGTTLRMIEKRLDEDWLIFCVGCVSTLVFMYCFYRYWKG</sequence>
<keyword evidence="12" id="KW-1185">Reference proteome</keyword>
<dbReference type="WBParaSite" id="Pan_g13637.t1">
    <property type="protein sequence ID" value="Pan_g13637.t1"/>
    <property type="gene ID" value="Pan_g13637"/>
</dbReference>
<dbReference type="InterPro" id="IPR027027">
    <property type="entry name" value="GOSR2/Membrin/Bos1"/>
</dbReference>
<feature type="transmembrane region" description="Helical" evidence="11">
    <location>
        <begin position="190"/>
        <end position="211"/>
    </location>
</feature>
<dbReference type="AlphaFoldDB" id="A0A7E4ZRZ3"/>
<keyword evidence="1 10" id="KW-0813">Transport</keyword>
<keyword evidence="4 11" id="KW-1133">Transmembrane helix</keyword>
<dbReference type="GO" id="GO:0005794">
    <property type="term" value="C:Golgi apparatus"/>
    <property type="evidence" value="ECO:0007669"/>
    <property type="project" value="UniProtKB-SubCell"/>
</dbReference>
<dbReference type="GO" id="GO:0012507">
    <property type="term" value="C:ER to Golgi transport vesicle membrane"/>
    <property type="evidence" value="ECO:0007669"/>
    <property type="project" value="TreeGrafter"/>
</dbReference>
<dbReference type="GO" id="GO:0005789">
    <property type="term" value="C:endoplasmic reticulum membrane"/>
    <property type="evidence" value="ECO:0007669"/>
    <property type="project" value="TreeGrafter"/>
</dbReference>
<dbReference type="GO" id="GO:0005484">
    <property type="term" value="F:SNAP receptor activity"/>
    <property type="evidence" value="ECO:0007669"/>
    <property type="project" value="InterPro"/>
</dbReference>
<evidence type="ECO:0000256" key="7">
    <source>
        <dbReference type="ARBA" id="ARBA00037078"/>
    </source>
</evidence>
<evidence type="ECO:0000256" key="3">
    <source>
        <dbReference type="ARBA" id="ARBA00022927"/>
    </source>
</evidence>
<evidence type="ECO:0000256" key="6">
    <source>
        <dbReference type="ARBA" id="ARBA00023136"/>
    </source>
</evidence>
<dbReference type="GO" id="GO:0031902">
    <property type="term" value="C:late endosome membrane"/>
    <property type="evidence" value="ECO:0007669"/>
    <property type="project" value="TreeGrafter"/>
</dbReference>
<accession>A0A7E4ZRZ3</accession>
<dbReference type="Pfam" id="PF12352">
    <property type="entry name" value="V-SNARE_C"/>
    <property type="match status" value="1"/>
</dbReference>
<keyword evidence="2 11" id="KW-0812">Transmembrane</keyword>
<reference evidence="13" key="2">
    <citation type="submission" date="2020-10" db="UniProtKB">
        <authorList>
            <consortium name="WormBaseParasite"/>
        </authorList>
    </citation>
    <scope>IDENTIFICATION</scope>
</reference>
<proteinExistence type="inferred from homology"/>
<evidence type="ECO:0000256" key="8">
    <source>
        <dbReference type="ARBA" id="ARBA00037862"/>
    </source>
</evidence>
<evidence type="ECO:0000256" key="1">
    <source>
        <dbReference type="ARBA" id="ARBA00022448"/>
    </source>
</evidence>
<reference evidence="12" key="1">
    <citation type="journal article" date="2013" name="Genetics">
        <title>The draft genome and transcriptome of Panagrellus redivivus are shaped by the harsh demands of a free-living lifestyle.</title>
        <authorList>
            <person name="Srinivasan J."/>
            <person name="Dillman A.R."/>
            <person name="Macchietto M.G."/>
            <person name="Heikkinen L."/>
            <person name="Lakso M."/>
            <person name="Fracchia K.M."/>
            <person name="Antoshechkin I."/>
            <person name="Mortazavi A."/>
            <person name="Wong G."/>
            <person name="Sternberg P.W."/>
        </authorList>
    </citation>
    <scope>NUCLEOTIDE SEQUENCE [LARGE SCALE GENOMIC DNA]</scope>
    <source>
        <strain evidence="12">MT8872</strain>
    </source>
</reference>
<dbReference type="GO" id="GO:0006906">
    <property type="term" value="P:vesicle fusion"/>
    <property type="evidence" value="ECO:0007669"/>
    <property type="project" value="TreeGrafter"/>
</dbReference>
<comment type="function">
    <text evidence="7 10">Involved in transport of proteins from the cis/medial-Golgi to the trans-Golgi network.</text>
</comment>
<dbReference type="PANTHER" id="PTHR21230">
    <property type="entry name" value="VESICLE TRANSPORT V-SNARE PROTEIN VTI1-RELATED"/>
    <property type="match status" value="1"/>
</dbReference>
<evidence type="ECO:0000256" key="9">
    <source>
        <dbReference type="ARBA" id="ARBA00038172"/>
    </source>
</evidence>
<evidence type="ECO:0000256" key="2">
    <source>
        <dbReference type="ARBA" id="ARBA00022692"/>
    </source>
</evidence>
<evidence type="ECO:0000313" key="13">
    <source>
        <dbReference type="WBParaSite" id="Pan_g13637.t1"/>
    </source>
</evidence>